<evidence type="ECO:0000313" key="2">
    <source>
        <dbReference type="EMBL" id="PNX58774.1"/>
    </source>
</evidence>
<feature type="transmembrane region" description="Helical" evidence="1">
    <location>
        <begin position="12"/>
        <end position="32"/>
    </location>
</feature>
<dbReference type="EMBL" id="ASHM01129154">
    <property type="protein sequence ID" value="PNX58774.1"/>
    <property type="molecule type" value="Genomic_DNA"/>
</dbReference>
<evidence type="ECO:0000313" key="3">
    <source>
        <dbReference type="Proteomes" id="UP000236291"/>
    </source>
</evidence>
<gene>
    <name evidence="2" type="ORF">L195_g059356</name>
</gene>
<feature type="non-terminal residue" evidence="2">
    <location>
        <position position="34"/>
    </location>
</feature>
<sequence length="34" mass="3820">MRARYECSSFALGMRAFLLRSVIVLGMSALLLRS</sequence>
<keyword evidence="1" id="KW-0472">Membrane</keyword>
<dbReference type="Proteomes" id="UP000236291">
    <property type="component" value="Unassembled WGS sequence"/>
</dbReference>
<evidence type="ECO:0000256" key="1">
    <source>
        <dbReference type="SAM" id="Phobius"/>
    </source>
</evidence>
<reference evidence="2 3" key="2">
    <citation type="journal article" date="2017" name="Front. Plant Sci.">
        <title>Gene Classification and Mining of Molecular Markers Useful in Red Clover (Trifolium pratense) Breeding.</title>
        <authorList>
            <person name="Istvanek J."/>
            <person name="Dluhosova J."/>
            <person name="Dluhos P."/>
            <person name="Patkova L."/>
            <person name="Nedelnik J."/>
            <person name="Repkova J."/>
        </authorList>
    </citation>
    <scope>NUCLEOTIDE SEQUENCE [LARGE SCALE GENOMIC DNA]</scope>
    <source>
        <strain evidence="3">cv. Tatra</strain>
        <tissue evidence="2">Young leaves</tissue>
    </source>
</reference>
<reference evidence="2 3" key="1">
    <citation type="journal article" date="2014" name="Am. J. Bot.">
        <title>Genome assembly and annotation for red clover (Trifolium pratense; Fabaceae).</title>
        <authorList>
            <person name="Istvanek J."/>
            <person name="Jaros M."/>
            <person name="Krenek A."/>
            <person name="Repkova J."/>
        </authorList>
    </citation>
    <scope>NUCLEOTIDE SEQUENCE [LARGE SCALE GENOMIC DNA]</scope>
    <source>
        <strain evidence="3">cv. Tatra</strain>
        <tissue evidence="2">Young leaves</tissue>
    </source>
</reference>
<name>A0A2K3JXL5_TRIPR</name>
<keyword evidence="1" id="KW-1133">Transmembrane helix</keyword>
<keyword evidence="1" id="KW-0812">Transmembrane</keyword>
<comment type="caution">
    <text evidence="2">The sequence shown here is derived from an EMBL/GenBank/DDBJ whole genome shotgun (WGS) entry which is preliminary data.</text>
</comment>
<organism evidence="2 3">
    <name type="scientific">Trifolium pratense</name>
    <name type="common">Red clover</name>
    <dbReference type="NCBI Taxonomy" id="57577"/>
    <lineage>
        <taxon>Eukaryota</taxon>
        <taxon>Viridiplantae</taxon>
        <taxon>Streptophyta</taxon>
        <taxon>Embryophyta</taxon>
        <taxon>Tracheophyta</taxon>
        <taxon>Spermatophyta</taxon>
        <taxon>Magnoliopsida</taxon>
        <taxon>eudicotyledons</taxon>
        <taxon>Gunneridae</taxon>
        <taxon>Pentapetalae</taxon>
        <taxon>rosids</taxon>
        <taxon>fabids</taxon>
        <taxon>Fabales</taxon>
        <taxon>Fabaceae</taxon>
        <taxon>Papilionoideae</taxon>
        <taxon>50 kb inversion clade</taxon>
        <taxon>NPAAA clade</taxon>
        <taxon>Hologalegina</taxon>
        <taxon>IRL clade</taxon>
        <taxon>Trifolieae</taxon>
        <taxon>Trifolium</taxon>
    </lineage>
</organism>
<protein>
    <submittedName>
        <fullName evidence="2">Uncharacterized protein</fullName>
    </submittedName>
</protein>
<accession>A0A2K3JXL5</accession>
<dbReference type="AlphaFoldDB" id="A0A2K3JXL5"/>
<proteinExistence type="predicted"/>